<name>A0A098EPG0_9BACL</name>
<dbReference type="OrthoDB" id="166981at2"/>
<evidence type="ECO:0000259" key="1">
    <source>
        <dbReference type="Pfam" id="PF21805"/>
    </source>
</evidence>
<protein>
    <recommendedName>
        <fullName evidence="1">Imm-5-like domain-containing protein</fullName>
    </recommendedName>
</protein>
<evidence type="ECO:0000313" key="3">
    <source>
        <dbReference type="Proteomes" id="UP000043699"/>
    </source>
</evidence>
<organism evidence="2 3">
    <name type="scientific">Planococcus massiliensis</name>
    <dbReference type="NCBI Taxonomy" id="1499687"/>
    <lineage>
        <taxon>Bacteria</taxon>
        <taxon>Bacillati</taxon>
        <taxon>Bacillota</taxon>
        <taxon>Bacilli</taxon>
        <taxon>Bacillales</taxon>
        <taxon>Caryophanaceae</taxon>
        <taxon>Planococcus</taxon>
    </lineage>
</organism>
<dbReference type="RefSeq" id="WP_052652560.1">
    <property type="nucleotide sequence ID" value="NZ_CCXS01000001.1"/>
</dbReference>
<feature type="domain" description="Imm-5-like" evidence="1">
    <location>
        <begin position="18"/>
        <end position="145"/>
    </location>
</feature>
<dbReference type="AlphaFoldDB" id="A0A098EPG0"/>
<keyword evidence="3" id="KW-1185">Reference proteome</keyword>
<dbReference type="STRING" id="1499687.BN1080_02681"/>
<accession>A0A098EPG0</accession>
<dbReference type="Proteomes" id="UP000043699">
    <property type="component" value="Unassembled WGS sequence"/>
</dbReference>
<sequence>MSSQNFVDSDIKEKIEEQLEKIDHSTAVRWAADCAEHVLSYYEQLFPADQRLKSAIEAAHLWTQGEMKVRDAHKAAFDAHAAARETEDEAAASAARAAGQAVSTAHMAEHAIHASTYAVKSVAYAKGFSEDAVAEKRKWQYERLLELA</sequence>
<evidence type="ECO:0000313" key="2">
    <source>
        <dbReference type="EMBL" id="CEG23677.1"/>
    </source>
</evidence>
<proteinExistence type="predicted"/>
<reference evidence="2 3" key="1">
    <citation type="submission" date="2014-09" db="EMBL/GenBank/DDBJ databases">
        <authorList>
            <person name="Urmite Genomes Urmite Genomes"/>
        </authorList>
    </citation>
    <scope>NUCLEOTIDE SEQUENCE [LARGE SCALE GENOMIC DNA]</scope>
    <source>
        <strain evidence="2 3">ES2</strain>
    </source>
</reference>
<gene>
    <name evidence="2" type="ORF">BN1080_02681</name>
</gene>
<dbReference type="InterPro" id="IPR048667">
    <property type="entry name" value="Imm5-like"/>
</dbReference>
<dbReference type="EMBL" id="CCXS01000001">
    <property type="protein sequence ID" value="CEG23677.1"/>
    <property type="molecule type" value="Genomic_DNA"/>
</dbReference>
<dbReference type="Pfam" id="PF21805">
    <property type="entry name" value="Imm5_like"/>
    <property type="match status" value="1"/>
</dbReference>